<evidence type="ECO:0000313" key="2">
    <source>
        <dbReference type="EMBL" id="PDW03204.1"/>
    </source>
</evidence>
<dbReference type="SUPFAM" id="SSF53448">
    <property type="entry name" value="Nucleotide-diphospho-sugar transferases"/>
    <property type="match status" value="1"/>
</dbReference>
<dbReference type="GO" id="GO:0016740">
    <property type="term" value="F:transferase activity"/>
    <property type="evidence" value="ECO:0007669"/>
    <property type="project" value="UniProtKB-KW"/>
</dbReference>
<sequence length="249" mass="28603">MDLTVAILARDEQRHIVGCLASVREVSHEVLLLLDSRSRDKTGELARIAGARVVCEPWRGFPAQRNRALQLATTPWLLFLDADERVSPALAQELRSLPDDDPLAGYWIPRQNRFFGQTLRGGGWYPDHQLRILRRSAAHYDEQRLVHEYAALDGQAGWLQGHLIHHNIERLDELWAKQSAYALAEARTLYLSGRQVRWRNFLGAPVREFLLRYVKLGGWRDGPLGLLLCATLAWHEVVKFAFLSALWRR</sequence>
<dbReference type="InterPro" id="IPR001173">
    <property type="entry name" value="Glyco_trans_2-like"/>
</dbReference>
<evidence type="ECO:0000313" key="3">
    <source>
        <dbReference type="Proteomes" id="UP000220527"/>
    </source>
</evidence>
<comment type="caution">
    <text evidence="2">The sequence shown here is derived from an EMBL/GenBank/DDBJ whole genome shotgun (WGS) entry which is preliminary data.</text>
</comment>
<dbReference type="CDD" id="cd02511">
    <property type="entry name" value="Beta4Glucosyltransferase"/>
    <property type="match status" value="1"/>
</dbReference>
<feature type="domain" description="Glycosyltransferase 2-like" evidence="1">
    <location>
        <begin position="5"/>
        <end position="119"/>
    </location>
</feature>
<dbReference type="Gene3D" id="3.90.550.10">
    <property type="entry name" value="Spore Coat Polysaccharide Biosynthesis Protein SpsA, Chain A"/>
    <property type="match status" value="1"/>
</dbReference>
<dbReference type="OrthoDB" id="9815923at2"/>
<gene>
    <name evidence="2" type="ORF">CJ255_10110</name>
</gene>
<keyword evidence="3" id="KW-1185">Reference proteome</keyword>
<accession>A0A2A6RJA0</accession>
<keyword evidence="2" id="KW-0808">Transferase</keyword>
<dbReference type="PANTHER" id="PTHR43630">
    <property type="entry name" value="POLY-BETA-1,6-N-ACETYL-D-GLUCOSAMINE SYNTHASE"/>
    <property type="match status" value="1"/>
</dbReference>
<dbReference type="InterPro" id="IPR029044">
    <property type="entry name" value="Nucleotide-diphossugar_trans"/>
</dbReference>
<organism evidence="2 3">
    <name type="scientific">Candidatus Viridilinea mediisalina</name>
    <dbReference type="NCBI Taxonomy" id="2024553"/>
    <lineage>
        <taxon>Bacteria</taxon>
        <taxon>Bacillati</taxon>
        <taxon>Chloroflexota</taxon>
        <taxon>Chloroflexia</taxon>
        <taxon>Chloroflexales</taxon>
        <taxon>Chloroflexineae</taxon>
        <taxon>Oscillochloridaceae</taxon>
        <taxon>Candidatus Viridilinea</taxon>
    </lineage>
</organism>
<protein>
    <submittedName>
        <fullName evidence="2">Glycosyl transferase</fullName>
    </submittedName>
</protein>
<reference evidence="3" key="1">
    <citation type="submission" date="2017-08" db="EMBL/GenBank/DDBJ databases">
        <authorList>
            <person name="Grouzdev D.S."/>
            <person name="Gaisin V.A."/>
            <person name="Rysina M.S."/>
            <person name="Gorlenko V.M."/>
        </authorList>
    </citation>
    <scope>NUCLEOTIDE SEQUENCE [LARGE SCALE GENOMIC DNA]</scope>
    <source>
        <strain evidence="3">Kir15-3F</strain>
    </source>
</reference>
<dbReference type="PANTHER" id="PTHR43630:SF2">
    <property type="entry name" value="GLYCOSYLTRANSFERASE"/>
    <property type="match status" value="1"/>
</dbReference>
<name>A0A2A6RJA0_9CHLR</name>
<dbReference type="AlphaFoldDB" id="A0A2A6RJA0"/>
<dbReference type="RefSeq" id="WP_097643984.1">
    <property type="nucleotide sequence ID" value="NZ_NQWI01000037.1"/>
</dbReference>
<evidence type="ECO:0000259" key="1">
    <source>
        <dbReference type="Pfam" id="PF00535"/>
    </source>
</evidence>
<dbReference type="EMBL" id="NQWI01000037">
    <property type="protein sequence ID" value="PDW03204.1"/>
    <property type="molecule type" value="Genomic_DNA"/>
</dbReference>
<proteinExistence type="predicted"/>
<dbReference type="Pfam" id="PF00535">
    <property type="entry name" value="Glycos_transf_2"/>
    <property type="match status" value="1"/>
</dbReference>
<dbReference type="Proteomes" id="UP000220527">
    <property type="component" value="Unassembled WGS sequence"/>
</dbReference>